<name>A0ABV4MZP2_9VIBR</name>
<accession>A0ABV4MZP2</accession>
<sequence>MTELPTNNSQQKLEASQQAKTKLYACLKESGLESVTAIATGCEKELASFIDENHALFKHACENKPDNSARQTLLGLLTKEHIDASYRFESNKDTSEAMQSVFDNTVGSEHSDKFQNSNSQQLKLVTHLWLFIQGRLGMDYSLANDHAAATAKLLSRLSRSTDDEIRVEFMASFYDGLNIYQAENKPSGLIHSFKRLFNLS</sequence>
<reference evidence="1 2" key="1">
    <citation type="journal article" date="2024" name="ISME J.">
        <title>Tailless and filamentous prophages are predominant in marine Vibrio.</title>
        <authorList>
            <person name="Steensen K."/>
            <person name="Seneca J."/>
            <person name="Bartlau N."/>
            <person name="Yu X.A."/>
            <person name="Hussain F.A."/>
            <person name="Polz M.F."/>
        </authorList>
    </citation>
    <scope>NUCLEOTIDE SEQUENCE [LARGE SCALE GENOMIC DNA]</scope>
    <source>
        <strain evidence="1 2">10N.239.312.F12</strain>
    </source>
</reference>
<gene>
    <name evidence="1" type="ORF">AB6D66_15950</name>
</gene>
<protein>
    <submittedName>
        <fullName evidence="1">Uncharacterized protein</fullName>
    </submittedName>
</protein>
<organism evidence="1 2">
    <name type="scientific">Vibrio pomeroyi</name>
    <dbReference type="NCBI Taxonomy" id="198832"/>
    <lineage>
        <taxon>Bacteria</taxon>
        <taxon>Pseudomonadati</taxon>
        <taxon>Pseudomonadota</taxon>
        <taxon>Gammaproteobacteria</taxon>
        <taxon>Vibrionales</taxon>
        <taxon>Vibrionaceae</taxon>
        <taxon>Vibrio</taxon>
    </lineage>
</organism>
<keyword evidence="2" id="KW-1185">Reference proteome</keyword>
<evidence type="ECO:0000313" key="2">
    <source>
        <dbReference type="Proteomes" id="UP001570071"/>
    </source>
</evidence>
<evidence type="ECO:0000313" key="1">
    <source>
        <dbReference type="EMBL" id="MEZ8722566.1"/>
    </source>
</evidence>
<dbReference type="RefSeq" id="WP_372124574.1">
    <property type="nucleotide sequence ID" value="NZ_JBFSSG010000038.1"/>
</dbReference>
<dbReference type="EMBL" id="JBFSSG010000038">
    <property type="protein sequence ID" value="MEZ8722566.1"/>
    <property type="molecule type" value="Genomic_DNA"/>
</dbReference>
<dbReference type="Proteomes" id="UP001570071">
    <property type="component" value="Unassembled WGS sequence"/>
</dbReference>
<comment type="caution">
    <text evidence="1">The sequence shown here is derived from an EMBL/GenBank/DDBJ whole genome shotgun (WGS) entry which is preliminary data.</text>
</comment>
<proteinExistence type="predicted"/>